<gene>
    <name evidence="19" type="ORF">CASFOL_002324</name>
</gene>
<keyword evidence="5 17" id="KW-0732">Signal</keyword>
<dbReference type="GO" id="GO:0009611">
    <property type="term" value="P:response to wounding"/>
    <property type="evidence" value="ECO:0007669"/>
    <property type="project" value="UniProtKB-ARBA"/>
</dbReference>
<evidence type="ECO:0000313" key="20">
    <source>
        <dbReference type="Proteomes" id="UP001632038"/>
    </source>
</evidence>
<dbReference type="FunFam" id="1.10.287.70:FF:000037">
    <property type="entry name" value="Glutamate receptor"/>
    <property type="match status" value="1"/>
</dbReference>
<dbReference type="Gene3D" id="1.10.287.70">
    <property type="match status" value="1"/>
</dbReference>
<dbReference type="GO" id="GO:0007165">
    <property type="term" value="P:signal transduction"/>
    <property type="evidence" value="ECO:0007669"/>
    <property type="project" value="UniProtKB-ARBA"/>
</dbReference>
<dbReference type="SMART" id="SM00079">
    <property type="entry name" value="PBPe"/>
    <property type="match status" value="1"/>
</dbReference>
<evidence type="ECO:0000256" key="6">
    <source>
        <dbReference type="ARBA" id="ARBA00022989"/>
    </source>
</evidence>
<dbReference type="Pfam" id="PF00060">
    <property type="entry name" value="Lig_chan"/>
    <property type="match status" value="1"/>
</dbReference>
<reference evidence="20" key="1">
    <citation type="journal article" date="2024" name="IScience">
        <title>Strigolactones Initiate the Formation of Haustorium-like Structures in Castilleja.</title>
        <authorList>
            <person name="Buerger M."/>
            <person name="Peterson D."/>
            <person name="Chory J."/>
        </authorList>
    </citation>
    <scope>NUCLEOTIDE SEQUENCE [LARGE SCALE GENOMIC DNA]</scope>
</reference>
<feature type="transmembrane region" description="Helical" evidence="16">
    <location>
        <begin position="613"/>
        <end position="633"/>
    </location>
</feature>
<organism evidence="19 20">
    <name type="scientific">Castilleja foliolosa</name>
    <dbReference type="NCBI Taxonomy" id="1961234"/>
    <lineage>
        <taxon>Eukaryota</taxon>
        <taxon>Viridiplantae</taxon>
        <taxon>Streptophyta</taxon>
        <taxon>Embryophyta</taxon>
        <taxon>Tracheophyta</taxon>
        <taxon>Spermatophyta</taxon>
        <taxon>Magnoliopsida</taxon>
        <taxon>eudicotyledons</taxon>
        <taxon>Gunneridae</taxon>
        <taxon>Pentapetalae</taxon>
        <taxon>asterids</taxon>
        <taxon>lamiids</taxon>
        <taxon>Lamiales</taxon>
        <taxon>Orobanchaceae</taxon>
        <taxon>Pedicularideae</taxon>
        <taxon>Castillejinae</taxon>
        <taxon>Castilleja</taxon>
    </lineage>
</organism>
<evidence type="ECO:0000313" key="19">
    <source>
        <dbReference type="EMBL" id="KAL3652643.1"/>
    </source>
</evidence>
<dbReference type="FunFam" id="3.40.50.2300:FF:000081">
    <property type="entry name" value="Glutamate receptor"/>
    <property type="match status" value="1"/>
</dbReference>
<dbReference type="PANTHER" id="PTHR18966">
    <property type="entry name" value="IONOTROPIC GLUTAMATE RECEPTOR"/>
    <property type="match status" value="1"/>
</dbReference>
<keyword evidence="11 13" id="KW-1071">Ligand-gated ion channel</keyword>
<protein>
    <recommendedName>
        <fullName evidence="13">Glutamate receptor</fullName>
    </recommendedName>
</protein>
<evidence type="ECO:0000256" key="15">
    <source>
        <dbReference type="SAM" id="MobiDB-lite"/>
    </source>
</evidence>
<proteinExistence type="inferred from homology"/>
<feature type="region of interest" description="Disordered" evidence="15">
    <location>
        <begin position="933"/>
        <end position="955"/>
    </location>
</feature>
<keyword evidence="10" id="KW-0325">Glycoprotein</keyword>
<dbReference type="Pfam" id="PF01094">
    <property type="entry name" value="ANF_receptor"/>
    <property type="match status" value="1"/>
</dbReference>
<dbReference type="CDD" id="cd13686">
    <property type="entry name" value="GluR_Plant"/>
    <property type="match status" value="1"/>
</dbReference>
<accession>A0ABD3EDZ5</accession>
<evidence type="ECO:0000256" key="17">
    <source>
        <dbReference type="SAM" id="SignalP"/>
    </source>
</evidence>
<dbReference type="Gene3D" id="3.40.190.10">
    <property type="entry name" value="Periplasmic binding protein-like II"/>
    <property type="match status" value="2"/>
</dbReference>
<sequence>MEAKVNMKRAFVFLISCLWVTTEAIGETRNSISAVDGPTVINVGSLFTFNSAIGRSVGPALIAAVEDVNSDNITLKDKKINLIVQDTNCSGFLGTVEGILVETNIFPCAFSLIKSKREISLDMLAMKLMGKEVVAVLGPQSSGIAHVIPNILDELNVPLLSFGATDPTLSALQFPFFLRTTINDYFQMHAIADLVKYFGWREIVAIFVDDDYGRNGVSILGDALAENRAKISYKAALTPGANTSDIDSLLVEVNLLESRVFVLHVNPDSGLDVFSVAKRLGMMSNGYVWITTDWLPTVLDSSETISQETSDLIQGVIAFRHYTPDSDQKKKFSSRWENLKNKKTRKFNSYALFAYDSVWLLARSLDLFFSSGENISFSGDPSFTSLRVFDQGKNLLHILMKTNFTGLSGEIQFDSEKNLIRPAFDVLNFGGTGFRRVGYWSNHSGLSVAPPGSFYSKPPNISTASQQLYGVIWPGETTMVPKGWVFPNNGKPMQIAVPYRVTYTDFVTKDKGPLVARGYCIDVFEAAVALLPYPVPHEYVLYGDGLRNPSFDNIVNGVAQNKYDAAVGDVTITTNRTRIVDFTQPYLESGLVVVAPVKQVQSSPWAFLKPFTWQMWAVTGSFFLFVGTVVWILEHRINTEFRGSPRQQLITVFWFSFSTMFFSHRENTVSTLGRGVLIFWLFVVLIINSSYTASLTSILTVQQLFSRIQGIDSLISSSDPIGVQDGSFAYKYLTNELNVAESRLRILKSQDDYVQALERGPNGGGVAAIVDELPYVELFLSSTKCTFSIVGREFTKSGWGFAFQRDSPLAEDLSTAILQLSENGELQRIHDKWLSRTGCSAQTNVVDDNRLSLKSFWGMFLLCAIACFLALTIFFCRVCLQYSRYIPEEKEMEQPQAEPVQTSRRSFRAASFKDMMDFVDKKEVEIKDMLKRKSVDSKRLSTASESSEGRRGVEV</sequence>
<evidence type="ECO:0000256" key="12">
    <source>
        <dbReference type="ARBA" id="ARBA00023303"/>
    </source>
</evidence>
<keyword evidence="12 13" id="KW-0407">Ion channel</keyword>
<dbReference type="PRINTS" id="PR00248">
    <property type="entry name" value="GPCRMGR"/>
</dbReference>
<dbReference type="CDD" id="cd19990">
    <property type="entry name" value="PBP1_GABAb_receptor_plant"/>
    <property type="match status" value="1"/>
</dbReference>
<feature type="transmembrane region" description="Helical" evidence="16">
    <location>
        <begin position="856"/>
        <end position="875"/>
    </location>
</feature>
<dbReference type="AlphaFoldDB" id="A0ABD3EDZ5"/>
<evidence type="ECO:0000256" key="10">
    <source>
        <dbReference type="ARBA" id="ARBA00023180"/>
    </source>
</evidence>
<feature type="chain" id="PRO_5044742672" description="Glutamate receptor" evidence="17">
    <location>
        <begin position="25"/>
        <end position="955"/>
    </location>
</feature>
<dbReference type="Pfam" id="PF10613">
    <property type="entry name" value="Lig_chan-Glu_bd"/>
    <property type="match status" value="1"/>
</dbReference>
<evidence type="ECO:0000256" key="4">
    <source>
        <dbReference type="ARBA" id="ARBA00022692"/>
    </source>
</evidence>
<keyword evidence="20" id="KW-1185">Reference proteome</keyword>
<dbReference type="Proteomes" id="UP001632038">
    <property type="component" value="Unassembled WGS sequence"/>
</dbReference>
<evidence type="ECO:0000256" key="1">
    <source>
        <dbReference type="ARBA" id="ARBA00004141"/>
    </source>
</evidence>
<dbReference type="SUPFAM" id="SSF53822">
    <property type="entry name" value="Periplasmic binding protein-like I"/>
    <property type="match status" value="1"/>
</dbReference>
<dbReference type="GO" id="GO:0034220">
    <property type="term" value="P:monoatomic ion transmembrane transport"/>
    <property type="evidence" value="ECO:0007669"/>
    <property type="project" value="UniProtKB-KW"/>
</dbReference>
<evidence type="ECO:0000256" key="5">
    <source>
        <dbReference type="ARBA" id="ARBA00022729"/>
    </source>
</evidence>
<dbReference type="InterPro" id="IPR019594">
    <property type="entry name" value="Glu/Gly-bd"/>
</dbReference>
<evidence type="ECO:0000259" key="18">
    <source>
        <dbReference type="SMART" id="SM00079"/>
    </source>
</evidence>
<dbReference type="FunFam" id="3.40.190.10:FF:000054">
    <property type="entry name" value="Glutamate receptor"/>
    <property type="match status" value="1"/>
</dbReference>
<evidence type="ECO:0000256" key="8">
    <source>
        <dbReference type="ARBA" id="ARBA00023136"/>
    </source>
</evidence>
<comment type="function">
    <text evidence="13">Glutamate-gated receptor that probably acts as non-selective cation channel.</text>
</comment>
<keyword evidence="14" id="KW-1015">Disulfide bond</keyword>
<evidence type="ECO:0000256" key="3">
    <source>
        <dbReference type="ARBA" id="ARBA00022448"/>
    </source>
</evidence>
<evidence type="ECO:0000256" key="16">
    <source>
        <dbReference type="SAM" id="Phobius"/>
    </source>
</evidence>
<feature type="disulfide bond" evidence="14">
    <location>
        <begin position="785"/>
        <end position="839"/>
    </location>
</feature>
<dbReference type="InterPro" id="IPR044440">
    <property type="entry name" value="GABAb_receptor_plant_PBP1"/>
</dbReference>
<dbReference type="Gene3D" id="3.40.50.2300">
    <property type="match status" value="2"/>
</dbReference>
<dbReference type="GO" id="GO:1901701">
    <property type="term" value="P:cellular response to oxygen-containing compound"/>
    <property type="evidence" value="ECO:0007669"/>
    <property type="project" value="UniProtKB-ARBA"/>
</dbReference>
<evidence type="ECO:0000256" key="13">
    <source>
        <dbReference type="PIRNR" id="PIRNR037090"/>
    </source>
</evidence>
<evidence type="ECO:0000256" key="14">
    <source>
        <dbReference type="PIRSR" id="PIRSR037090-50"/>
    </source>
</evidence>
<keyword evidence="4 16" id="KW-0812">Transmembrane</keyword>
<dbReference type="InterPro" id="IPR001320">
    <property type="entry name" value="Iontro_rcpt_C"/>
</dbReference>
<keyword evidence="7 13" id="KW-0406">Ion transport</keyword>
<comment type="caution">
    <text evidence="19">The sequence shown here is derived from an EMBL/GenBank/DDBJ whole genome shotgun (WGS) entry which is preliminary data.</text>
</comment>
<dbReference type="InterPro" id="IPR028082">
    <property type="entry name" value="Peripla_BP_I"/>
</dbReference>
<comment type="similarity">
    <text evidence="2 13">Belongs to the glutamate-gated ion channel (TC 1.A.10.1) family.</text>
</comment>
<dbReference type="InterPro" id="IPR000337">
    <property type="entry name" value="GPCR_3"/>
</dbReference>
<keyword evidence="6 16" id="KW-1133">Transmembrane helix</keyword>
<keyword evidence="3 13" id="KW-0813">Transport</keyword>
<feature type="transmembrane region" description="Helical" evidence="16">
    <location>
        <begin position="676"/>
        <end position="701"/>
    </location>
</feature>
<evidence type="ECO:0000256" key="9">
    <source>
        <dbReference type="ARBA" id="ARBA00023170"/>
    </source>
</evidence>
<dbReference type="InterPro" id="IPR001828">
    <property type="entry name" value="ANF_lig-bd_rcpt"/>
</dbReference>
<comment type="subcellular location">
    <subcellularLocation>
        <location evidence="1">Membrane</location>
        <topology evidence="1">Multi-pass membrane protein</topology>
    </subcellularLocation>
</comment>
<dbReference type="InterPro" id="IPR015683">
    <property type="entry name" value="Ionotropic_Glu_rcpt"/>
</dbReference>
<dbReference type="FunFam" id="3.40.190.10:FF:000175">
    <property type="entry name" value="Glutamate receptor"/>
    <property type="match status" value="1"/>
</dbReference>
<evidence type="ECO:0000256" key="7">
    <source>
        <dbReference type="ARBA" id="ARBA00023065"/>
    </source>
</evidence>
<keyword evidence="8 13" id="KW-0472">Membrane</keyword>
<dbReference type="InterPro" id="IPR017103">
    <property type="entry name" value="Iontropic_Glu_rcpt_pln"/>
</dbReference>
<dbReference type="GO" id="GO:0016020">
    <property type="term" value="C:membrane"/>
    <property type="evidence" value="ECO:0007669"/>
    <property type="project" value="UniProtKB-SubCell"/>
</dbReference>
<feature type="domain" description="Ionotropic glutamate receptor C-terminal" evidence="18">
    <location>
        <begin position="500"/>
        <end position="836"/>
    </location>
</feature>
<feature type="signal peptide" evidence="17">
    <location>
        <begin position="1"/>
        <end position="24"/>
    </location>
</feature>
<evidence type="ECO:0000256" key="11">
    <source>
        <dbReference type="ARBA" id="ARBA00023286"/>
    </source>
</evidence>
<name>A0ABD3EDZ5_9LAMI</name>
<evidence type="ECO:0000256" key="2">
    <source>
        <dbReference type="ARBA" id="ARBA00008685"/>
    </source>
</evidence>
<dbReference type="SUPFAM" id="SSF53850">
    <property type="entry name" value="Periplasmic binding protein-like II"/>
    <property type="match status" value="1"/>
</dbReference>
<dbReference type="PIRSF" id="PIRSF037090">
    <property type="entry name" value="Iontro_Glu-like_rcpt_pln"/>
    <property type="match status" value="1"/>
</dbReference>
<keyword evidence="9 13" id="KW-0675">Receptor</keyword>
<dbReference type="EMBL" id="JAVIJP010000005">
    <property type="protein sequence ID" value="KAL3652643.1"/>
    <property type="molecule type" value="Genomic_DNA"/>
</dbReference>